<feature type="transmembrane region" description="Helical" evidence="10">
    <location>
        <begin position="138"/>
        <end position="159"/>
    </location>
</feature>
<dbReference type="InterPro" id="IPR003594">
    <property type="entry name" value="HATPase_dom"/>
</dbReference>
<dbReference type="STRING" id="237018.SAMN04489723_11645"/>
<name>A0A1I1BRP2_9BACT</name>
<feature type="domain" description="Histidine kinase" evidence="11">
    <location>
        <begin position="226"/>
        <end position="414"/>
    </location>
</feature>
<protein>
    <recommendedName>
        <fullName evidence="3">histidine kinase</fullName>
        <ecNumber evidence="3">2.7.13.3</ecNumber>
    </recommendedName>
</protein>
<evidence type="ECO:0000256" key="3">
    <source>
        <dbReference type="ARBA" id="ARBA00012438"/>
    </source>
</evidence>
<evidence type="ECO:0000256" key="2">
    <source>
        <dbReference type="ARBA" id="ARBA00004651"/>
    </source>
</evidence>
<dbReference type="EMBL" id="FOKK01000016">
    <property type="protein sequence ID" value="SFB52492.1"/>
    <property type="molecule type" value="Genomic_DNA"/>
</dbReference>
<dbReference type="InterPro" id="IPR036890">
    <property type="entry name" value="HATPase_C_sf"/>
</dbReference>
<evidence type="ECO:0000256" key="9">
    <source>
        <dbReference type="ARBA" id="ARBA00023136"/>
    </source>
</evidence>
<keyword evidence="8 10" id="KW-1133">Transmembrane helix</keyword>
<sequence length="429" mass="49382">MTKLLDKPFKAFTIYALIILLVSIPIYFLVVDWIWVTEIDDHHEMTMERIENRFKEAHLSGHDLEAILNSWNMLQPSSSIMPITENIARPDSIYEVTKYNEYELESDRFRGLQTVIEIDKKPYLLNIETNVEEAYETIFAIGLVTILLYGLLVFGFIQLNRRISKSAWKPFDNTLTKLKSFDLSLSKGVEFDETDIEEFTELNQAITRLIAENVNAYNQQKAFVANASHELQTPIALLKSKLDILFQDEKLSARQSELVNAIQIPLARLTRVNKNLLLLARIDNSKFSDSSEIDFLEKIEKSEELLQDYISERKLTYKKEITGIANVTCSLFLAETLVNNLLSNAIRHSPVSGEIIVRIGENEIAFLNSGVERLKEETLFKRFSISTTETTNSGLGLAIVKEICKQNGWEINYDFLDHFHIFSVRFSKF</sequence>
<keyword evidence="6 10" id="KW-0812">Transmembrane</keyword>
<keyword evidence="5" id="KW-0808">Transferase</keyword>
<evidence type="ECO:0000256" key="7">
    <source>
        <dbReference type="ARBA" id="ARBA00022777"/>
    </source>
</evidence>
<proteinExistence type="predicted"/>
<evidence type="ECO:0000256" key="10">
    <source>
        <dbReference type="SAM" id="Phobius"/>
    </source>
</evidence>
<dbReference type="InterPro" id="IPR003661">
    <property type="entry name" value="HisK_dim/P_dom"/>
</dbReference>
<evidence type="ECO:0000256" key="6">
    <source>
        <dbReference type="ARBA" id="ARBA00022692"/>
    </source>
</evidence>
<dbReference type="InterPro" id="IPR036097">
    <property type="entry name" value="HisK_dim/P_sf"/>
</dbReference>
<evidence type="ECO:0000256" key="8">
    <source>
        <dbReference type="ARBA" id="ARBA00022989"/>
    </source>
</evidence>
<dbReference type="InterPro" id="IPR005467">
    <property type="entry name" value="His_kinase_dom"/>
</dbReference>
<dbReference type="InterPro" id="IPR050351">
    <property type="entry name" value="BphY/WalK/GraS-like"/>
</dbReference>
<dbReference type="RefSeq" id="WP_092899806.1">
    <property type="nucleotide sequence ID" value="NZ_FOKK01000016.1"/>
</dbReference>
<keyword evidence="7 12" id="KW-0418">Kinase</keyword>
<keyword evidence="4" id="KW-1003">Cell membrane</keyword>
<dbReference type="AlphaFoldDB" id="A0A1I1BRP2"/>
<evidence type="ECO:0000256" key="4">
    <source>
        <dbReference type="ARBA" id="ARBA00022475"/>
    </source>
</evidence>
<dbReference type="Pfam" id="PF02518">
    <property type="entry name" value="HATPase_c"/>
    <property type="match status" value="1"/>
</dbReference>
<dbReference type="Proteomes" id="UP000198790">
    <property type="component" value="Unassembled WGS sequence"/>
</dbReference>
<dbReference type="CDD" id="cd00082">
    <property type="entry name" value="HisKA"/>
    <property type="match status" value="1"/>
</dbReference>
<keyword evidence="9 10" id="KW-0472">Membrane</keyword>
<dbReference type="Pfam" id="PF00512">
    <property type="entry name" value="HisKA"/>
    <property type="match status" value="1"/>
</dbReference>
<dbReference type="Gene3D" id="3.30.565.10">
    <property type="entry name" value="Histidine kinase-like ATPase, C-terminal domain"/>
    <property type="match status" value="1"/>
</dbReference>
<evidence type="ECO:0000313" key="13">
    <source>
        <dbReference type="Proteomes" id="UP000198790"/>
    </source>
</evidence>
<dbReference type="OrthoDB" id="1522504at2"/>
<dbReference type="SMART" id="SM00387">
    <property type="entry name" value="HATPase_c"/>
    <property type="match status" value="1"/>
</dbReference>
<organism evidence="12 13">
    <name type="scientific">Algoriphagus aquimarinus</name>
    <dbReference type="NCBI Taxonomy" id="237018"/>
    <lineage>
        <taxon>Bacteria</taxon>
        <taxon>Pseudomonadati</taxon>
        <taxon>Bacteroidota</taxon>
        <taxon>Cytophagia</taxon>
        <taxon>Cytophagales</taxon>
        <taxon>Cyclobacteriaceae</taxon>
        <taxon>Algoriphagus</taxon>
    </lineage>
</organism>
<accession>A0A1I1BRP2</accession>
<dbReference type="GO" id="GO:0000155">
    <property type="term" value="F:phosphorelay sensor kinase activity"/>
    <property type="evidence" value="ECO:0007669"/>
    <property type="project" value="InterPro"/>
</dbReference>
<dbReference type="SUPFAM" id="SSF47384">
    <property type="entry name" value="Homodimeric domain of signal transducing histidine kinase"/>
    <property type="match status" value="1"/>
</dbReference>
<comment type="subcellular location">
    <subcellularLocation>
        <location evidence="2">Cell membrane</location>
        <topology evidence="2">Multi-pass membrane protein</topology>
    </subcellularLocation>
</comment>
<dbReference type="SUPFAM" id="SSF55874">
    <property type="entry name" value="ATPase domain of HSP90 chaperone/DNA topoisomerase II/histidine kinase"/>
    <property type="match status" value="1"/>
</dbReference>
<dbReference type="GO" id="GO:0016036">
    <property type="term" value="P:cellular response to phosphate starvation"/>
    <property type="evidence" value="ECO:0007669"/>
    <property type="project" value="TreeGrafter"/>
</dbReference>
<gene>
    <name evidence="12" type="ORF">SAMN04489723_11645</name>
</gene>
<keyword evidence="13" id="KW-1185">Reference proteome</keyword>
<dbReference type="PROSITE" id="PS50109">
    <property type="entry name" value="HIS_KIN"/>
    <property type="match status" value="1"/>
</dbReference>
<dbReference type="Gene3D" id="1.10.287.130">
    <property type="match status" value="1"/>
</dbReference>
<evidence type="ECO:0000313" key="12">
    <source>
        <dbReference type="EMBL" id="SFB52492.1"/>
    </source>
</evidence>
<dbReference type="PANTHER" id="PTHR45453:SF2">
    <property type="entry name" value="HISTIDINE KINASE"/>
    <property type="match status" value="1"/>
</dbReference>
<reference evidence="12 13" key="1">
    <citation type="submission" date="2016-10" db="EMBL/GenBank/DDBJ databases">
        <authorList>
            <person name="de Groot N.N."/>
        </authorList>
    </citation>
    <scope>NUCLEOTIDE SEQUENCE [LARGE SCALE GENOMIC DNA]</scope>
    <source>
        <strain evidence="12 13">DSM 23399</strain>
    </source>
</reference>
<dbReference type="GO" id="GO:0004721">
    <property type="term" value="F:phosphoprotein phosphatase activity"/>
    <property type="evidence" value="ECO:0007669"/>
    <property type="project" value="TreeGrafter"/>
</dbReference>
<feature type="transmembrane region" description="Helical" evidence="10">
    <location>
        <begin position="12"/>
        <end position="36"/>
    </location>
</feature>
<evidence type="ECO:0000259" key="11">
    <source>
        <dbReference type="PROSITE" id="PS50109"/>
    </source>
</evidence>
<dbReference type="PANTHER" id="PTHR45453">
    <property type="entry name" value="PHOSPHATE REGULON SENSOR PROTEIN PHOR"/>
    <property type="match status" value="1"/>
</dbReference>
<dbReference type="EC" id="2.7.13.3" evidence="3"/>
<comment type="catalytic activity">
    <reaction evidence="1">
        <text>ATP + protein L-histidine = ADP + protein N-phospho-L-histidine.</text>
        <dbReference type="EC" id="2.7.13.3"/>
    </reaction>
</comment>
<evidence type="ECO:0000256" key="5">
    <source>
        <dbReference type="ARBA" id="ARBA00022679"/>
    </source>
</evidence>
<dbReference type="SMART" id="SM00388">
    <property type="entry name" value="HisKA"/>
    <property type="match status" value="1"/>
</dbReference>
<evidence type="ECO:0000256" key="1">
    <source>
        <dbReference type="ARBA" id="ARBA00000085"/>
    </source>
</evidence>
<dbReference type="GO" id="GO:0005886">
    <property type="term" value="C:plasma membrane"/>
    <property type="evidence" value="ECO:0007669"/>
    <property type="project" value="UniProtKB-SubCell"/>
</dbReference>